<keyword evidence="6" id="KW-0406">Ion transport</keyword>
<dbReference type="OrthoDB" id="408631at2759"/>
<accession>A0A9X6ND82</accession>
<evidence type="ECO:0000313" key="13">
    <source>
        <dbReference type="Proteomes" id="UP000192578"/>
    </source>
</evidence>
<dbReference type="InterPro" id="IPR029058">
    <property type="entry name" value="AB_hydrolase_fold"/>
</dbReference>
<evidence type="ECO:0000256" key="5">
    <source>
        <dbReference type="ARBA" id="ARBA00022989"/>
    </source>
</evidence>
<evidence type="ECO:0000313" key="12">
    <source>
        <dbReference type="EMBL" id="OWA51972.1"/>
    </source>
</evidence>
<protein>
    <submittedName>
        <fullName evidence="12">Bile salt-activated lipase</fullName>
    </submittedName>
</protein>
<keyword evidence="5" id="KW-1133">Transmembrane helix</keyword>
<dbReference type="InterPro" id="IPR019819">
    <property type="entry name" value="Carboxylesterase_B_CS"/>
</dbReference>
<dbReference type="Pfam" id="PF00135">
    <property type="entry name" value="COesterase"/>
    <property type="match status" value="1"/>
</dbReference>
<dbReference type="InterPro" id="IPR027309">
    <property type="entry name" value="P2X_extracellular_dom_sf"/>
</dbReference>
<sequence length="1107" mass="120488">MYEDDYERNASDPVAGNHGQINRRAASFSVVVRQTAGDPSVDDQITVDQANDQFDGDKLQEFEAEFPAVSPCPSDEDEKEGAFTEAMTRPMVSVTTIYAMSSAVSAAESWNEGKLRNILSTMTEEDVKKCRYNRTSETNKYYPIFVVKDLVKLALDKEKPPSNFSKIARTDAVFSFNIKWNCNFDYDESECKPEYEFRRMDSTDEKIAKGWNFRHTDYWNAPDRTRRKTFYKYYGRDELELYSTPILLFVLFLFQGSLAKFLADFTATDHAPMILSTRAVVSLDNQHAAWPQPDGIPYRLDGRYSQQDQAAVVGALNEIQNNMQQCIKFVPYNPATDAQKPNIYIGPMTTPLENPNSGALFPGCFAFPGVVVRGGRPVSSGQKLGLVNGTHRCLENKRDTMKYIVNALGLRDEWRRPDRDNYITVNLVNVRTDVGVPPVDLIRKYHDPITPVDTRPSPQTIVNLTAFDYNSITMPALTKFTLDPSKPLYTIVPGRVQTLNGVANTSVTAAGSLAQLSRDDCEGLKAIYASTCANIVCPDPYGSGPTQTTGRIFSIKYGKAARFEDAVVNENWRADSVSNERGPMCMQNPSQPPFTLTGVTAFAEDCLYLDVYVPPGFLTPYYCSQAGLTGGPVSALCQNTTKLPVFMWSWGGLLSSNGRGLPNGGGDLAKTLNVVVVIPQYRTGVFGFLSTGDSAIPGNYALSDMKAAFNWVYQYIDQWNGDRDRITVSGQSDGAAIVSAMMIDRTIASRVFGTITMSGSVLSPWAIKEGPLTNAVGLGARGGCATTPTSSLAACLKGLDALTLRTLADAYFADPTIPHAPGSPFWSMVIDTKHIPGDPAVLLADRSRKGLTGGFLHTYSKQDAAVVALVAFGAPALLGNATNPGPTYQFILGGAIPALMSEEVQCAIASIPLATRQLVATTYGMTPTSTPAVLRTQLFQMATDLNHGLVASIKEAQLYSISEASRTGNSISVLAFDGNVSLFSPLTGGTPAGGGFPGLGAYHTLDVGYLFAGPMTLFVSGQADAEVTRVLRSQFNSVITTGRGLGAPFDPALQNFIELGQDRTYQPRNYQRAIQMIAFWDRLKQLGCNPADPTTSPELTVSFAGYP</sequence>
<dbReference type="Gene3D" id="2.60.490.10">
    <property type="entry name" value="atp-gated p2x4 ion channel domain"/>
    <property type="match status" value="1"/>
</dbReference>
<evidence type="ECO:0000256" key="6">
    <source>
        <dbReference type="ARBA" id="ARBA00023065"/>
    </source>
</evidence>
<evidence type="ECO:0000259" key="11">
    <source>
        <dbReference type="Pfam" id="PF00135"/>
    </source>
</evidence>
<evidence type="ECO:0000256" key="7">
    <source>
        <dbReference type="ARBA" id="ARBA00023136"/>
    </source>
</evidence>
<dbReference type="SUPFAM" id="SSF53474">
    <property type="entry name" value="alpha/beta-Hydrolases"/>
    <property type="match status" value="1"/>
</dbReference>
<feature type="domain" description="Carboxylesterase type B" evidence="11">
    <location>
        <begin position="555"/>
        <end position="1052"/>
    </location>
</feature>
<dbReference type="InterPro" id="IPR002018">
    <property type="entry name" value="CarbesteraseB"/>
</dbReference>
<evidence type="ECO:0000256" key="8">
    <source>
        <dbReference type="ARBA" id="ARBA00023286"/>
    </source>
</evidence>
<comment type="similarity">
    <text evidence="2">Belongs to the P2X receptor family.</text>
</comment>
<dbReference type="Proteomes" id="UP000192578">
    <property type="component" value="Unassembled WGS sequence"/>
</dbReference>
<keyword evidence="3" id="KW-0813">Transport</keyword>
<keyword evidence="8" id="KW-1071">Ligand-gated ion channel</keyword>
<comment type="caution">
    <text evidence="12">The sequence shown here is derived from an EMBL/GenBank/DDBJ whole genome shotgun (WGS) entry which is preliminary data.</text>
</comment>
<evidence type="ECO:0000256" key="3">
    <source>
        <dbReference type="ARBA" id="ARBA00022448"/>
    </source>
</evidence>
<dbReference type="GO" id="GO:0008237">
    <property type="term" value="F:metallopeptidase activity"/>
    <property type="evidence" value="ECO:0007669"/>
    <property type="project" value="InterPro"/>
</dbReference>
<dbReference type="PANTHER" id="PTHR11559">
    <property type="entry name" value="CARBOXYLESTERASE"/>
    <property type="match status" value="1"/>
</dbReference>
<comment type="subcellular location">
    <subcellularLocation>
        <location evidence="1">Endomembrane system</location>
    </subcellularLocation>
</comment>
<dbReference type="SUPFAM" id="SSF55486">
    <property type="entry name" value="Metalloproteases ('zincins'), catalytic domain"/>
    <property type="match status" value="1"/>
</dbReference>
<dbReference type="EMBL" id="MTYJ01000246">
    <property type="protein sequence ID" value="OWA51972.1"/>
    <property type="molecule type" value="Genomic_DNA"/>
</dbReference>
<proteinExistence type="inferred from homology"/>
<keyword evidence="4" id="KW-0812">Transmembrane</keyword>
<evidence type="ECO:0000256" key="4">
    <source>
        <dbReference type="ARBA" id="ARBA00022692"/>
    </source>
</evidence>
<feature type="region of interest" description="Disordered" evidence="10">
    <location>
        <begin position="1"/>
        <end position="21"/>
    </location>
</feature>
<dbReference type="InterPro" id="IPR024079">
    <property type="entry name" value="MetalloPept_cat_dom_sf"/>
</dbReference>
<gene>
    <name evidence="12" type="ORF">BV898_16430</name>
</gene>
<reference evidence="13" key="1">
    <citation type="submission" date="2017-01" db="EMBL/GenBank/DDBJ databases">
        <title>Comparative genomics of anhydrobiosis in the tardigrade Hypsibius dujardini.</title>
        <authorList>
            <person name="Yoshida Y."/>
            <person name="Koutsovoulos G."/>
            <person name="Laetsch D."/>
            <person name="Stevens L."/>
            <person name="Kumar S."/>
            <person name="Horikawa D."/>
            <person name="Ishino K."/>
            <person name="Komine S."/>
            <person name="Tomita M."/>
            <person name="Blaxter M."/>
            <person name="Arakawa K."/>
        </authorList>
    </citation>
    <scope>NUCLEOTIDE SEQUENCE [LARGE SCALE GENOMIC DNA]</scope>
    <source>
        <strain evidence="13">Z151</strain>
    </source>
</reference>
<keyword evidence="7" id="KW-0472">Membrane</keyword>
<keyword evidence="13" id="KW-1185">Reference proteome</keyword>
<dbReference type="PROSITE" id="PS00941">
    <property type="entry name" value="CARBOXYLESTERASE_B_2"/>
    <property type="match status" value="1"/>
</dbReference>
<dbReference type="InterPro" id="IPR050309">
    <property type="entry name" value="Type-B_Carboxylest/Lipase"/>
</dbReference>
<dbReference type="AlphaFoldDB" id="A0A9X6ND82"/>
<name>A0A9X6ND82_HYPEX</name>
<organism evidence="12 13">
    <name type="scientific">Hypsibius exemplaris</name>
    <name type="common">Freshwater tardigrade</name>
    <dbReference type="NCBI Taxonomy" id="2072580"/>
    <lineage>
        <taxon>Eukaryota</taxon>
        <taxon>Metazoa</taxon>
        <taxon>Ecdysozoa</taxon>
        <taxon>Tardigrada</taxon>
        <taxon>Eutardigrada</taxon>
        <taxon>Parachela</taxon>
        <taxon>Hypsibioidea</taxon>
        <taxon>Hypsibiidae</taxon>
        <taxon>Hypsibius</taxon>
    </lineage>
</organism>
<keyword evidence="9" id="KW-0407">Ion channel</keyword>
<dbReference type="InterPro" id="IPR059116">
    <property type="entry name" value="P2X_receptor"/>
</dbReference>
<evidence type="ECO:0000256" key="1">
    <source>
        <dbReference type="ARBA" id="ARBA00004308"/>
    </source>
</evidence>
<evidence type="ECO:0000256" key="9">
    <source>
        <dbReference type="ARBA" id="ARBA00023303"/>
    </source>
</evidence>
<evidence type="ECO:0000256" key="10">
    <source>
        <dbReference type="SAM" id="MobiDB-lite"/>
    </source>
</evidence>
<evidence type="ECO:0000256" key="2">
    <source>
        <dbReference type="ARBA" id="ARBA00009848"/>
    </source>
</evidence>
<dbReference type="Pfam" id="PF00864">
    <property type="entry name" value="P2X_receptor"/>
    <property type="match status" value="1"/>
</dbReference>
<dbReference type="Gene3D" id="3.40.50.1820">
    <property type="entry name" value="alpha/beta hydrolase"/>
    <property type="match status" value="1"/>
</dbReference>
<dbReference type="Gene3D" id="3.40.390.10">
    <property type="entry name" value="Collagenase (Catalytic Domain)"/>
    <property type="match status" value="1"/>
</dbReference>